<reference evidence="3" key="1">
    <citation type="journal article" date="2012" name="Proc. Natl. Acad. Sci. U.S.A.">
        <title>Antigenic diversity is generated by distinct evolutionary mechanisms in African trypanosome species.</title>
        <authorList>
            <person name="Jackson A.P."/>
            <person name="Berry A."/>
            <person name="Aslett M."/>
            <person name="Allison H.C."/>
            <person name="Burton P."/>
            <person name="Vavrova-Anderson J."/>
            <person name="Brown R."/>
            <person name="Browne H."/>
            <person name="Corton N."/>
            <person name="Hauser H."/>
            <person name="Gamble J."/>
            <person name="Gilderthorp R."/>
            <person name="Marcello L."/>
            <person name="McQuillan J."/>
            <person name="Otto T.D."/>
            <person name="Quail M.A."/>
            <person name="Sanders M.J."/>
            <person name="van Tonder A."/>
            <person name="Ginger M.L."/>
            <person name="Field M.C."/>
            <person name="Barry J.D."/>
            <person name="Hertz-Fowler C."/>
            <person name="Berriman M."/>
        </authorList>
    </citation>
    <scope>NUCLEOTIDE SEQUENCE</scope>
    <source>
        <strain evidence="3">Y486</strain>
    </source>
</reference>
<proteinExistence type="predicted"/>
<sequence>MQGSFVPDQNQLYALYIYACGVHRVGKPNKEMLMLLAEDDRAWESRVTKEAKERGITVEDLREMEGDTEEQRKQRYRMVPLAFRRVLRLVPQQPTGATQSAISCEGLSSSDIEPAAGSVHIGARGVLAILDVVRELPFLEVLDLSNLTSIFLADRYQSNGVQGNHAIEALCQMAVKHPSLRAIDLRGQPLGTRGAHYLLDMLRGNKGIQEVLYDTGAVAPHLVKAIRKQQEINAATPRSPSKLTMEPSPVMKMLRTVDRKTLREQQLLRRLIESEIALGDILSYDDVSMAVLHARVMSTTETLTRSRGLCGDGVHLFLLKSGVLRSAVVARGFELRRGDFFGESYDGILFSQNLLEEVERGVVYAIPLEYCGPLLKVWSKRVEAVYSKLKYNTILQAVDTWTKLRICTCTSAVTFDEGDVVIRRGDAFKGLFLVTSGVFSVVVSRKGVASIKHEFTAGDIFGEEALLVRRECSSVNIVAGSTILKIQKTVNESNNVGGGVEEPPARSEKDDEKDEDEEDAVVAEEGAINVVGVEEMHEAANSIEKGEGGTAFSCLLIRGCAARVLSSHLRPVFRTLAAVYSRHEELQPLGK</sequence>
<dbReference type="InterPro" id="IPR000595">
    <property type="entry name" value="cNMP-bd_dom"/>
</dbReference>
<dbReference type="AlphaFoldDB" id="G0U0F5"/>
<dbReference type="Gene3D" id="3.80.10.10">
    <property type="entry name" value="Ribonuclease Inhibitor"/>
    <property type="match status" value="1"/>
</dbReference>
<organism evidence="3">
    <name type="scientific">Trypanosoma vivax (strain Y486)</name>
    <dbReference type="NCBI Taxonomy" id="1055687"/>
    <lineage>
        <taxon>Eukaryota</taxon>
        <taxon>Discoba</taxon>
        <taxon>Euglenozoa</taxon>
        <taxon>Kinetoplastea</taxon>
        <taxon>Metakinetoplastina</taxon>
        <taxon>Trypanosomatida</taxon>
        <taxon>Trypanosomatidae</taxon>
        <taxon>Trypanosoma</taxon>
        <taxon>Duttonella</taxon>
    </lineage>
</organism>
<name>G0U0F5_TRYVY</name>
<feature type="domain" description="Cyclic nucleotide-binding" evidence="2">
    <location>
        <begin position="394"/>
        <end position="479"/>
    </location>
</feature>
<dbReference type="OMA" id="RACTCSE"/>
<evidence type="ECO:0000259" key="2">
    <source>
        <dbReference type="PROSITE" id="PS50042"/>
    </source>
</evidence>
<evidence type="ECO:0000256" key="1">
    <source>
        <dbReference type="SAM" id="MobiDB-lite"/>
    </source>
</evidence>
<dbReference type="SUPFAM" id="SSF51206">
    <property type="entry name" value="cAMP-binding domain-like"/>
    <property type="match status" value="1"/>
</dbReference>
<dbReference type="SMART" id="SM00100">
    <property type="entry name" value="cNMP"/>
    <property type="match status" value="1"/>
</dbReference>
<dbReference type="CDD" id="cd00038">
    <property type="entry name" value="CAP_ED"/>
    <property type="match status" value="1"/>
</dbReference>
<protein>
    <recommendedName>
        <fullName evidence="2">Cyclic nucleotide-binding domain-containing protein</fullName>
    </recommendedName>
</protein>
<dbReference type="Gene3D" id="2.60.120.10">
    <property type="entry name" value="Jelly Rolls"/>
    <property type="match status" value="1"/>
</dbReference>
<dbReference type="InterPro" id="IPR014710">
    <property type="entry name" value="RmlC-like_jellyroll"/>
</dbReference>
<accession>G0U0F5</accession>
<dbReference type="SUPFAM" id="SSF52047">
    <property type="entry name" value="RNI-like"/>
    <property type="match status" value="1"/>
</dbReference>
<dbReference type="PROSITE" id="PS50042">
    <property type="entry name" value="CNMP_BINDING_3"/>
    <property type="match status" value="1"/>
</dbReference>
<evidence type="ECO:0000313" key="3">
    <source>
        <dbReference type="EMBL" id="CCC49553.1"/>
    </source>
</evidence>
<dbReference type="InterPro" id="IPR018490">
    <property type="entry name" value="cNMP-bd_dom_sf"/>
</dbReference>
<gene>
    <name evidence="3" type="ORF">TVY486_0801620</name>
</gene>
<dbReference type="VEuPathDB" id="TriTrypDB:TvY486_0801620"/>
<dbReference type="Pfam" id="PF00027">
    <property type="entry name" value="cNMP_binding"/>
    <property type="match status" value="1"/>
</dbReference>
<dbReference type="InterPro" id="IPR032675">
    <property type="entry name" value="LRR_dom_sf"/>
</dbReference>
<dbReference type="EMBL" id="HE573024">
    <property type="protein sequence ID" value="CCC49553.1"/>
    <property type="molecule type" value="Genomic_DNA"/>
</dbReference>
<feature type="region of interest" description="Disordered" evidence="1">
    <location>
        <begin position="494"/>
        <end position="519"/>
    </location>
</feature>